<evidence type="ECO:0008006" key="13">
    <source>
        <dbReference type="Google" id="ProtNLM"/>
    </source>
</evidence>
<evidence type="ECO:0000256" key="4">
    <source>
        <dbReference type="ARBA" id="ARBA00022692"/>
    </source>
</evidence>
<evidence type="ECO:0000313" key="12">
    <source>
        <dbReference type="Proteomes" id="UP000594262"/>
    </source>
</evidence>
<feature type="transmembrane region" description="Helical" evidence="10">
    <location>
        <begin position="12"/>
        <end position="36"/>
    </location>
</feature>
<keyword evidence="2" id="KW-0813">Transport</keyword>
<evidence type="ECO:0000256" key="8">
    <source>
        <dbReference type="ARBA" id="ARBA00023303"/>
    </source>
</evidence>
<dbReference type="GO" id="GO:0034220">
    <property type="term" value="P:monoatomic ion transmembrane transport"/>
    <property type="evidence" value="ECO:0007669"/>
    <property type="project" value="UniProtKB-KW"/>
</dbReference>
<evidence type="ECO:0000256" key="1">
    <source>
        <dbReference type="ARBA" id="ARBA00004651"/>
    </source>
</evidence>
<evidence type="ECO:0000256" key="9">
    <source>
        <dbReference type="SAM" id="MobiDB-lite"/>
    </source>
</evidence>
<proteinExistence type="predicted"/>
<dbReference type="Proteomes" id="UP000594262">
    <property type="component" value="Unplaced"/>
</dbReference>
<organism evidence="11 12">
    <name type="scientific">Clytia hemisphaerica</name>
    <dbReference type="NCBI Taxonomy" id="252671"/>
    <lineage>
        <taxon>Eukaryota</taxon>
        <taxon>Metazoa</taxon>
        <taxon>Cnidaria</taxon>
        <taxon>Hydrozoa</taxon>
        <taxon>Hydroidolina</taxon>
        <taxon>Leptothecata</taxon>
        <taxon>Obeliida</taxon>
        <taxon>Clytiidae</taxon>
        <taxon>Clytia</taxon>
    </lineage>
</organism>
<evidence type="ECO:0000256" key="10">
    <source>
        <dbReference type="SAM" id="Phobius"/>
    </source>
</evidence>
<keyword evidence="8" id="KW-0407">Ion channel</keyword>
<dbReference type="AlphaFoldDB" id="A0A7M5ULF7"/>
<keyword evidence="3" id="KW-1003">Cell membrane</keyword>
<dbReference type="Pfam" id="PF00876">
    <property type="entry name" value="Innexin"/>
    <property type="match status" value="1"/>
</dbReference>
<protein>
    <recommendedName>
        <fullName evidence="13">Innexin</fullName>
    </recommendedName>
</protein>
<evidence type="ECO:0000256" key="2">
    <source>
        <dbReference type="ARBA" id="ARBA00022448"/>
    </source>
</evidence>
<sequence>MHRQILIILVKLTYLVVNIGTFLSFDSCLNGLFVSFGSNWYSWASLENTDRFDYMGGSEFPKPANELLPPFGYCEIWSSAKDIRDTHANRHKVICEISQHVLYQYTFILLWLLIVIGILVSAIGLIVSFFKVFSACMGMRQIGLTPESKKIFRNLTARQWDYLVFLKQQNIGVYGEVRDMFTADISIGEEEPSGSSTPPQMKGWDQSPARNKKDMELSQRPGYAL</sequence>
<evidence type="ECO:0000256" key="5">
    <source>
        <dbReference type="ARBA" id="ARBA00022989"/>
    </source>
</evidence>
<accession>A0A7M5ULF7</accession>
<dbReference type="EnsemblMetazoa" id="CLYHEMT002514.1">
    <property type="protein sequence ID" value="CLYHEMP002514.1"/>
    <property type="gene ID" value="CLYHEMG002514"/>
</dbReference>
<feature type="region of interest" description="Disordered" evidence="9">
    <location>
        <begin position="188"/>
        <end position="225"/>
    </location>
</feature>
<evidence type="ECO:0000256" key="7">
    <source>
        <dbReference type="ARBA" id="ARBA00023136"/>
    </source>
</evidence>
<evidence type="ECO:0000256" key="6">
    <source>
        <dbReference type="ARBA" id="ARBA00023065"/>
    </source>
</evidence>
<evidence type="ECO:0000313" key="11">
    <source>
        <dbReference type="EnsemblMetazoa" id="CLYHEMP002514.1"/>
    </source>
</evidence>
<name>A0A7M5ULF7_9CNID</name>
<keyword evidence="6" id="KW-0406">Ion transport</keyword>
<dbReference type="InterPro" id="IPR000990">
    <property type="entry name" value="Innexin"/>
</dbReference>
<keyword evidence="7 10" id="KW-0472">Membrane</keyword>
<keyword evidence="4 10" id="KW-0812">Transmembrane</keyword>
<dbReference type="GO" id="GO:0005886">
    <property type="term" value="C:plasma membrane"/>
    <property type="evidence" value="ECO:0007669"/>
    <property type="project" value="UniProtKB-SubCell"/>
</dbReference>
<reference evidence="11" key="1">
    <citation type="submission" date="2021-01" db="UniProtKB">
        <authorList>
            <consortium name="EnsemblMetazoa"/>
        </authorList>
    </citation>
    <scope>IDENTIFICATION</scope>
</reference>
<keyword evidence="5 10" id="KW-1133">Transmembrane helix</keyword>
<evidence type="ECO:0000256" key="3">
    <source>
        <dbReference type="ARBA" id="ARBA00022475"/>
    </source>
</evidence>
<keyword evidence="12" id="KW-1185">Reference proteome</keyword>
<feature type="transmembrane region" description="Helical" evidence="10">
    <location>
        <begin position="108"/>
        <end position="130"/>
    </location>
</feature>
<comment type="subcellular location">
    <subcellularLocation>
        <location evidence="1">Cell membrane</location>
        <topology evidence="1">Multi-pass membrane protein</topology>
    </subcellularLocation>
</comment>